<feature type="domain" description="ABC transmembrane type-1" evidence="9">
    <location>
        <begin position="22"/>
        <end position="304"/>
    </location>
</feature>
<dbReference type="SUPFAM" id="SSF52540">
    <property type="entry name" value="P-loop containing nucleoside triphosphate hydrolases"/>
    <property type="match status" value="1"/>
</dbReference>
<feature type="transmembrane region" description="Helical" evidence="7">
    <location>
        <begin position="16"/>
        <end position="34"/>
    </location>
</feature>
<dbReference type="InterPro" id="IPR003593">
    <property type="entry name" value="AAA+_ATPase"/>
</dbReference>
<dbReference type="PROSITE" id="PS50929">
    <property type="entry name" value="ABC_TM1F"/>
    <property type="match status" value="1"/>
</dbReference>
<dbReference type="Pfam" id="PF00005">
    <property type="entry name" value="ABC_tran"/>
    <property type="match status" value="1"/>
</dbReference>
<dbReference type="GO" id="GO:0005524">
    <property type="term" value="F:ATP binding"/>
    <property type="evidence" value="ECO:0007669"/>
    <property type="project" value="UniProtKB-KW"/>
</dbReference>
<feature type="domain" description="ABC transporter" evidence="8">
    <location>
        <begin position="338"/>
        <end position="572"/>
    </location>
</feature>
<dbReference type="PANTHER" id="PTHR43394:SF1">
    <property type="entry name" value="ATP-BINDING CASSETTE SUB-FAMILY B MEMBER 10, MITOCHONDRIAL"/>
    <property type="match status" value="1"/>
</dbReference>
<dbReference type="InterPro" id="IPR039421">
    <property type="entry name" value="Type_1_exporter"/>
</dbReference>
<feature type="transmembrane region" description="Helical" evidence="7">
    <location>
        <begin position="254"/>
        <end position="272"/>
    </location>
</feature>
<dbReference type="CDD" id="cd18549">
    <property type="entry name" value="ABC_6TM_YwjA_like"/>
    <property type="match status" value="1"/>
</dbReference>
<dbReference type="InterPro" id="IPR003439">
    <property type="entry name" value="ABC_transporter-like_ATP-bd"/>
</dbReference>
<keyword evidence="11" id="KW-1185">Reference proteome</keyword>
<proteinExistence type="predicted"/>
<keyword evidence="5 7" id="KW-1133">Transmembrane helix</keyword>
<keyword evidence="3" id="KW-0547">Nucleotide-binding</keyword>
<organism evidence="10 11">
    <name type="scientific">Pelosinus baikalensis</name>
    <dbReference type="NCBI Taxonomy" id="2892015"/>
    <lineage>
        <taxon>Bacteria</taxon>
        <taxon>Bacillati</taxon>
        <taxon>Bacillota</taxon>
        <taxon>Negativicutes</taxon>
        <taxon>Selenomonadales</taxon>
        <taxon>Sporomusaceae</taxon>
        <taxon>Pelosinus</taxon>
    </lineage>
</organism>
<dbReference type="Gene3D" id="3.40.50.300">
    <property type="entry name" value="P-loop containing nucleotide triphosphate hydrolases"/>
    <property type="match status" value="1"/>
</dbReference>
<dbReference type="PROSITE" id="PS50893">
    <property type="entry name" value="ABC_TRANSPORTER_2"/>
    <property type="match status" value="1"/>
</dbReference>
<dbReference type="Proteomes" id="UP001165492">
    <property type="component" value="Unassembled WGS sequence"/>
</dbReference>
<gene>
    <name evidence="10" type="ORF">LMF89_00090</name>
</gene>
<accession>A0ABS8HKQ3</accession>
<dbReference type="PANTHER" id="PTHR43394">
    <property type="entry name" value="ATP-DEPENDENT PERMEASE MDL1, MITOCHONDRIAL"/>
    <property type="match status" value="1"/>
</dbReference>
<sequence>MFILKKFIQYYKPYQFLFYTDMVCALTMSMIDLAFPQILNLLTKGLFTQSSAEILHGIGFVGGGLIVMYLIRYGCQYYITSWGHVMGARMESDMRQDLFDHLQRLPFSYYDKNNTGEMMSKLVSDLFDISELAHHGPENLFISILKIIGSFALLMLIHVKMTLILLCVTMIMVVFSVYQNRKLKAIFMDNRKKIANVNSRVQDSLSGIRVVKSFANEEIESEKFKSSNVEFLDSKETGYKIMGSFHAGNNFFEGLLYVTVLVFGGVFIANGTMQLTDLAVYALYIGIFINPLDVLINFTEQFQKGYAGFKRFVDVLQTEPEIVDKEDAISLTNVRGEIAFKDVSFYYDKTTEVLEKVTISIEAGKTVALVGPSGGGKTTLCSLLPRFYDVTEGSVTIDGKDVCDVTLKSLRSNIGIVQQDVYMFAGSVRDNISYGKPKAAEEEIIKAAKNANIHDFIMSLDYGYDTYVGERGVRLSGGQKQRLAIARVFLKNPKILILDEATSALDNESERHIQASLEQLSKDRTTIVIAHRLSTIRNADEIIVINDRGIQERGNHETLLLQDGLYAKYYNMQFEGLEELNK</sequence>
<name>A0ABS8HKQ3_9FIRM</name>
<dbReference type="InterPro" id="IPR027417">
    <property type="entry name" value="P-loop_NTPase"/>
</dbReference>
<protein>
    <submittedName>
        <fullName evidence="10">ABC transporter ATP-binding protein/permease</fullName>
    </submittedName>
</protein>
<dbReference type="InterPro" id="IPR036640">
    <property type="entry name" value="ABC1_TM_sf"/>
</dbReference>
<dbReference type="CDD" id="cd03251">
    <property type="entry name" value="ABCC_MsbA"/>
    <property type="match status" value="1"/>
</dbReference>
<evidence type="ECO:0000256" key="5">
    <source>
        <dbReference type="ARBA" id="ARBA00022989"/>
    </source>
</evidence>
<dbReference type="Pfam" id="PF00664">
    <property type="entry name" value="ABC_membrane"/>
    <property type="match status" value="1"/>
</dbReference>
<evidence type="ECO:0000313" key="10">
    <source>
        <dbReference type="EMBL" id="MCC5463758.1"/>
    </source>
</evidence>
<comment type="caution">
    <text evidence="10">The sequence shown here is derived from an EMBL/GenBank/DDBJ whole genome shotgun (WGS) entry which is preliminary data.</text>
</comment>
<reference evidence="10" key="1">
    <citation type="submission" date="2021-11" db="EMBL/GenBank/DDBJ databases">
        <title>Description of a new species Pelosinus isolated from the bottom sediments of Lake Baikal.</title>
        <authorList>
            <person name="Zakharyuk A."/>
        </authorList>
    </citation>
    <scope>NUCLEOTIDE SEQUENCE</scope>
    <source>
        <strain evidence="10">Bkl1</strain>
    </source>
</reference>
<feature type="transmembrane region" description="Helical" evidence="7">
    <location>
        <begin position="54"/>
        <end position="71"/>
    </location>
</feature>
<evidence type="ECO:0000256" key="6">
    <source>
        <dbReference type="ARBA" id="ARBA00023136"/>
    </source>
</evidence>
<evidence type="ECO:0000313" key="11">
    <source>
        <dbReference type="Proteomes" id="UP001165492"/>
    </source>
</evidence>
<keyword evidence="4 10" id="KW-0067">ATP-binding</keyword>
<dbReference type="SUPFAM" id="SSF90123">
    <property type="entry name" value="ABC transporter transmembrane region"/>
    <property type="match status" value="1"/>
</dbReference>
<dbReference type="EMBL" id="JAJHJB010000001">
    <property type="protein sequence ID" value="MCC5463758.1"/>
    <property type="molecule type" value="Genomic_DNA"/>
</dbReference>
<evidence type="ECO:0000259" key="9">
    <source>
        <dbReference type="PROSITE" id="PS50929"/>
    </source>
</evidence>
<evidence type="ECO:0000256" key="3">
    <source>
        <dbReference type="ARBA" id="ARBA00022741"/>
    </source>
</evidence>
<evidence type="ECO:0000256" key="4">
    <source>
        <dbReference type="ARBA" id="ARBA00022840"/>
    </source>
</evidence>
<feature type="transmembrane region" description="Helical" evidence="7">
    <location>
        <begin position="140"/>
        <end position="157"/>
    </location>
</feature>
<keyword evidence="6 7" id="KW-0472">Membrane</keyword>
<evidence type="ECO:0000256" key="7">
    <source>
        <dbReference type="SAM" id="Phobius"/>
    </source>
</evidence>
<evidence type="ECO:0000256" key="2">
    <source>
        <dbReference type="ARBA" id="ARBA00022692"/>
    </source>
</evidence>
<evidence type="ECO:0000259" key="8">
    <source>
        <dbReference type="PROSITE" id="PS50893"/>
    </source>
</evidence>
<feature type="transmembrane region" description="Helical" evidence="7">
    <location>
        <begin position="163"/>
        <end position="178"/>
    </location>
</feature>
<dbReference type="Gene3D" id="1.20.1560.10">
    <property type="entry name" value="ABC transporter type 1, transmembrane domain"/>
    <property type="match status" value="1"/>
</dbReference>
<evidence type="ECO:0000256" key="1">
    <source>
        <dbReference type="ARBA" id="ARBA00004651"/>
    </source>
</evidence>
<dbReference type="RefSeq" id="WP_229533307.1">
    <property type="nucleotide sequence ID" value="NZ_JAJHJB010000001.1"/>
</dbReference>
<dbReference type="InterPro" id="IPR011527">
    <property type="entry name" value="ABC1_TM_dom"/>
</dbReference>
<feature type="transmembrane region" description="Helical" evidence="7">
    <location>
        <begin position="278"/>
        <end position="296"/>
    </location>
</feature>
<dbReference type="InterPro" id="IPR017871">
    <property type="entry name" value="ABC_transporter-like_CS"/>
</dbReference>
<keyword evidence="2 7" id="KW-0812">Transmembrane</keyword>
<comment type="subcellular location">
    <subcellularLocation>
        <location evidence="1">Cell membrane</location>
        <topology evidence="1">Multi-pass membrane protein</topology>
    </subcellularLocation>
</comment>
<dbReference type="PROSITE" id="PS00211">
    <property type="entry name" value="ABC_TRANSPORTER_1"/>
    <property type="match status" value="1"/>
</dbReference>
<dbReference type="SMART" id="SM00382">
    <property type="entry name" value="AAA"/>
    <property type="match status" value="1"/>
</dbReference>